<protein>
    <submittedName>
        <fullName evidence="2">Uncharacterized protein</fullName>
    </submittedName>
</protein>
<organism evidence="2 3">
    <name type="scientific">Cotesia glomerata</name>
    <name type="common">Lepidopteran parasitic wasp</name>
    <name type="synonym">Apanteles glomeratus</name>
    <dbReference type="NCBI Taxonomy" id="32391"/>
    <lineage>
        <taxon>Eukaryota</taxon>
        <taxon>Metazoa</taxon>
        <taxon>Ecdysozoa</taxon>
        <taxon>Arthropoda</taxon>
        <taxon>Hexapoda</taxon>
        <taxon>Insecta</taxon>
        <taxon>Pterygota</taxon>
        <taxon>Neoptera</taxon>
        <taxon>Endopterygota</taxon>
        <taxon>Hymenoptera</taxon>
        <taxon>Apocrita</taxon>
        <taxon>Ichneumonoidea</taxon>
        <taxon>Braconidae</taxon>
        <taxon>Microgastrinae</taxon>
        <taxon>Cotesia</taxon>
    </lineage>
</organism>
<feature type="region of interest" description="Disordered" evidence="1">
    <location>
        <begin position="41"/>
        <end position="74"/>
    </location>
</feature>
<evidence type="ECO:0000313" key="3">
    <source>
        <dbReference type="Proteomes" id="UP000826195"/>
    </source>
</evidence>
<evidence type="ECO:0000313" key="2">
    <source>
        <dbReference type="EMBL" id="KAH0564367.1"/>
    </source>
</evidence>
<dbReference type="AlphaFoldDB" id="A0AAV7J5L7"/>
<evidence type="ECO:0000256" key="1">
    <source>
        <dbReference type="SAM" id="MobiDB-lite"/>
    </source>
</evidence>
<dbReference type="EMBL" id="JAHXZJ010000002">
    <property type="protein sequence ID" value="KAH0564367.1"/>
    <property type="molecule type" value="Genomic_DNA"/>
</dbReference>
<feature type="compositionally biased region" description="Basic and acidic residues" evidence="1">
    <location>
        <begin position="1"/>
        <end position="18"/>
    </location>
</feature>
<name>A0AAV7J5L7_COTGL</name>
<sequence length="97" mass="10931">MPEEQRPETRDAATETKKTTRYPGEFFSEYRVCMCLPRRISSGTGQSSHLPGKTTRDQHQESCCSPDQGEDSRSGFKGFCAKTLETAGIELRIKKLQ</sequence>
<reference evidence="2 3" key="1">
    <citation type="journal article" date="2021" name="J. Hered.">
        <title>A chromosome-level genome assembly of the parasitoid wasp, Cotesia glomerata (Hymenoptera: Braconidae).</title>
        <authorList>
            <person name="Pinto B.J."/>
            <person name="Weis J.J."/>
            <person name="Gamble T."/>
            <person name="Ode P.J."/>
            <person name="Paul R."/>
            <person name="Zaspel J.M."/>
        </authorList>
    </citation>
    <scope>NUCLEOTIDE SEQUENCE [LARGE SCALE GENOMIC DNA]</scope>
    <source>
        <strain evidence="2">CgM1</strain>
    </source>
</reference>
<dbReference type="Proteomes" id="UP000826195">
    <property type="component" value="Unassembled WGS sequence"/>
</dbReference>
<comment type="caution">
    <text evidence="2">The sequence shown here is derived from an EMBL/GenBank/DDBJ whole genome shotgun (WGS) entry which is preliminary data.</text>
</comment>
<gene>
    <name evidence="2" type="ORF">KQX54_011662</name>
</gene>
<feature type="region of interest" description="Disordered" evidence="1">
    <location>
        <begin position="1"/>
        <end position="21"/>
    </location>
</feature>
<accession>A0AAV7J5L7</accession>
<keyword evidence="3" id="KW-1185">Reference proteome</keyword>
<proteinExistence type="predicted"/>